<dbReference type="CDD" id="cd00609">
    <property type="entry name" value="AAT_like"/>
    <property type="match status" value="1"/>
</dbReference>
<keyword evidence="5" id="KW-0663">Pyridoxal phosphate</keyword>
<evidence type="ECO:0000256" key="6">
    <source>
        <dbReference type="ARBA" id="ARBA00025785"/>
    </source>
</evidence>
<dbReference type="PANTHER" id="PTHR11751:SF29">
    <property type="entry name" value="ALANINE TRANSAMINASE"/>
    <property type="match status" value="1"/>
</dbReference>
<dbReference type="FunFam" id="3.40.640.10:FF:000012">
    <property type="entry name" value="alanine aminotransferase 2"/>
    <property type="match status" value="1"/>
</dbReference>
<name>A0A1E3PEB3_9ASCO</name>
<dbReference type="InterPro" id="IPR015422">
    <property type="entry name" value="PyrdxlP-dep_Trfase_small"/>
</dbReference>
<dbReference type="GO" id="GO:0042853">
    <property type="term" value="P:L-alanine catabolic process"/>
    <property type="evidence" value="ECO:0007669"/>
    <property type="project" value="UniProtKB-UniPathway"/>
</dbReference>
<organism evidence="11 12">
    <name type="scientific">Nadsonia fulvescens var. elongata DSM 6958</name>
    <dbReference type="NCBI Taxonomy" id="857566"/>
    <lineage>
        <taxon>Eukaryota</taxon>
        <taxon>Fungi</taxon>
        <taxon>Dikarya</taxon>
        <taxon>Ascomycota</taxon>
        <taxon>Saccharomycotina</taxon>
        <taxon>Dipodascomycetes</taxon>
        <taxon>Dipodascales</taxon>
        <taxon>Dipodascales incertae sedis</taxon>
        <taxon>Nadsonia</taxon>
    </lineage>
</organism>
<dbReference type="Gene3D" id="3.40.640.10">
    <property type="entry name" value="Type I PLP-dependent aspartate aminotransferase-like (Major domain)"/>
    <property type="match status" value="1"/>
</dbReference>
<dbReference type="Proteomes" id="UP000095009">
    <property type="component" value="Unassembled WGS sequence"/>
</dbReference>
<sequence>MLRFVTKAVQNRGLNAVLKTRSFSLTARARLPLVLDELNPAVVNAEYAVRGRLALRAEELNDTLQNSPGTLPFSEVVNANIGNPQQLDQKPITFMRQVLSLLQYPQLMENPEAAKAFKPDAIARAQTLLKAIGSVGAYSHSKGVPYIRESVAKFIEQRDGFPADPNSIYLTTGASTAVSYLLSTFAQDKSSGFLIPIPQYPLYSATLTLVNSTAVPYFLDESAAWSTKVQELETTIQDALEAGITLKSIVVINPGNPTGACLSESEIEEILKLAARSNIVVIADEVYQANVFKGKFFSFKGVLRKLQAKYPSGEYDHVELASLHSTSKGMSGECGQRGGYMELVGFSPEVEDTIYKLASISLCPVVTGQALMECMVNPPKKGDASYEQYTAEYNGIYETLKSRAYNLYEAFQEMEGVECQEPQGAMYLFPKIHLPQRAIDEATKHGEKPDELYCMELLENTGICVIPGSGFGQEHGTFHFRTTFLAPGEDYAKRLVKFHKEFMQKYK</sequence>
<evidence type="ECO:0000313" key="12">
    <source>
        <dbReference type="Proteomes" id="UP000095009"/>
    </source>
</evidence>
<comment type="subunit">
    <text evidence="2">Homodimer.</text>
</comment>
<evidence type="ECO:0000256" key="9">
    <source>
        <dbReference type="ARBA" id="ARBA00080525"/>
    </source>
</evidence>
<dbReference type="InterPro" id="IPR004839">
    <property type="entry name" value="Aminotransferase_I/II_large"/>
</dbReference>
<dbReference type="InterPro" id="IPR015421">
    <property type="entry name" value="PyrdxlP-dep_Trfase_major"/>
</dbReference>
<feature type="domain" description="Aminotransferase class I/classII large" evidence="10">
    <location>
        <begin position="116"/>
        <end position="486"/>
    </location>
</feature>
<comment type="cofactor">
    <cofactor evidence="1">
        <name>pyridoxal 5'-phosphate</name>
        <dbReference type="ChEBI" id="CHEBI:597326"/>
    </cofactor>
</comment>
<protein>
    <recommendedName>
        <fullName evidence="7">Glutamate pyruvate transaminase</fullName>
    </recommendedName>
    <alternativeName>
        <fullName evidence="8">Glutamic--alanine transaminase</fullName>
    </alternativeName>
    <alternativeName>
        <fullName evidence="9">Glutamic--pyruvic transaminase</fullName>
    </alternativeName>
</protein>
<dbReference type="FunFam" id="3.90.1150.10:FF:000010">
    <property type="entry name" value="Alanine aminotransferase 2"/>
    <property type="match status" value="1"/>
</dbReference>
<dbReference type="Gene3D" id="3.90.1150.10">
    <property type="entry name" value="Aspartate Aminotransferase, domain 1"/>
    <property type="match status" value="1"/>
</dbReference>
<evidence type="ECO:0000256" key="4">
    <source>
        <dbReference type="ARBA" id="ARBA00022679"/>
    </source>
</evidence>
<dbReference type="Gene3D" id="1.10.287.1970">
    <property type="match status" value="1"/>
</dbReference>
<evidence type="ECO:0000256" key="2">
    <source>
        <dbReference type="ARBA" id="ARBA00011738"/>
    </source>
</evidence>
<dbReference type="InterPro" id="IPR015424">
    <property type="entry name" value="PyrdxlP-dep_Trfase"/>
</dbReference>
<evidence type="ECO:0000259" key="10">
    <source>
        <dbReference type="Pfam" id="PF00155"/>
    </source>
</evidence>
<comment type="similarity">
    <text evidence="6">Belongs to the class-I pyridoxal-phosphate-dependent aminotransferase family. Alanine aminotransferase subfamily.</text>
</comment>
<reference evidence="11 12" key="1">
    <citation type="journal article" date="2016" name="Proc. Natl. Acad. Sci. U.S.A.">
        <title>Comparative genomics of biotechnologically important yeasts.</title>
        <authorList>
            <person name="Riley R."/>
            <person name="Haridas S."/>
            <person name="Wolfe K.H."/>
            <person name="Lopes M.R."/>
            <person name="Hittinger C.T."/>
            <person name="Goeker M."/>
            <person name="Salamov A.A."/>
            <person name="Wisecaver J.H."/>
            <person name="Long T.M."/>
            <person name="Calvey C.H."/>
            <person name="Aerts A.L."/>
            <person name="Barry K.W."/>
            <person name="Choi C."/>
            <person name="Clum A."/>
            <person name="Coughlan A.Y."/>
            <person name="Deshpande S."/>
            <person name="Douglass A.P."/>
            <person name="Hanson S.J."/>
            <person name="Klenk H.-P."/>
            <person name="LaButti K.M."/>
            <person name="Lapidus A."/>
            <person name="Lindquist E.A."/>
            <person name="Lipzen A.M."/>
            <person name="Meier-Kolthoff J.P."/>
            <person name="Ohm R.A."/>
            <person name="Otillar R.P."/>
            <person name="Pangilinan J.L."/>
            <person name="Peng Y."/>
            <person name="Rokas A."/>
            <person name="Rosa C.A."/>
            <person name="Scheuner C."/>
            <person name="Sibirny A.A."/>
            <person name="Slot J.C."/>
            <person name="Stielow J.B."/>
            <person name="Sun H."/>
            <person name="Kurtzman C.P."/>
            <person name="Blackwell M."/>
            <person name="Grigoriev I.V."/>
            <person name="Jeffries T.W."/>
        </authorList>
    </citation>
    <scope>NUCLEOTIDE SEQUENCE [LARGE SCALE GENOMIC DNA]</scope>
    <source>
        <strain evidence="11 12">DSM 6958</strain>
    </source>
</reference>
<dbReference type="PANTHER" id="PTHR11751">
    <property type="entry name" value="ALANINE AMINOTRANSFERASE"/>
    <property type="match status" value="1"/>
</dbReference>
<evidence type="ECO:0000256" key="3">
    <source>
        <dbReference type="ARBA" id="ARBA00022576"/>
    </source>
</evidence>
<accession>A0A1E3PEB3</accession>
<dbReference type="GO" id="GO:0008483">
    <property type="term" value="F:transaminase activity"/>
    <property type="evidence" value="ECO:0007669"/>
    <property type="project" value="UniProtKB-KW"/>
</dbReference>
<evidence type="ECO:0000256" key="1">
    <source>
        <dbReference type="ARBA" id="ARBA00001933"/>
    </source>
</evidence>
<dbReference type="UniPathway" id="UPA00528">
    <property type="reaction ID" value="UER00586"/>
</dbReference>
<gene>
    <name evidence="11" type="ORF">NADFUDRAFT_53376</name>
</gene>
<dbReference type="OrthoDB" id="1732682at2759"/>
<keyword evidence="3 11" id="KW-0032">Aminotransferase</keyword>
<evidence type="ECO:0000256" key="5">
    <source>
        <dbReference type="ARBA" id="ARBA00022898"/>
    </source>
</evidence>
<keyword evidence="4 11" id="KW-0808">Transferase</keyword>
<dbReference type="FunFam" id="1.10.287.1970:FF:000001">
    <property type="entry name" value="Alanine aminotransferase 2"/>
    <property type="match status" value="1"/>
</dbReference>
<dbReference type="Pfam" id="PF00155">
    <property type="entry name" value="Aminotran_1_2"/>
    <property type="match status" value="1"/>
</dbReference>
<dbReference type="AlphaFoldDB" id="A0A1E3PEB3"/>
<dbReference type="STRING" id="857566.A0A1E3PEB3"/>
<dbReference type="InterPro" id="IPR045088">
    <property type="entry name" value="ALAT1/2-like"/>
</dbReference>
<evidence type="ECO:0000256" key="8">
    <source>
        <dbReference type="ARBA" id="ARBA00078532"/>
    </source>
</evidence>
<dbReference type="GO" id="GO:0030170">
    <property type="term" value="F:pyridoxal phosphate binding"/>
    <property type="evidence" value="ECO:0007669"/>
    <property type="project" value="InterPro"/>
</dbReference>
<dbReference type="SUPFAM" id="SSF53383">
    <property type="entry name" value="PLP-dependent transferases"/>
    <property type="match status" value="1"/>
</dbReference>
<dbReference type="EMBL" id="KV454414">
    <property type="protein sequence ID" value="ODQ63721.1"/>
    <property type="molecule type" value="Genomic_DNA"/>
</dbReference>
<evidence type="ECO:0000313" key="11">
    <source>
        <dbReference type="EMBL" id="ODQ63721.1"/>
    </source>
</evidence>
<evidence type="ECO:0000256" key="7">
    <source>
        <dbReference type="ARBA" id="ARBA00077894"/>
    </source>
</evidence>
<keyword evidence="12" id="KW-1185">Reference proteome</keyword>
<proteinExistence type="inferred from homology"/>